<feature type="compositionally biased region" description="Polar residues" evidence="1">
    <location>
        <begin position="356"/>
        <end position="370"/>
    </location>
</feature>
<feature type="compositionally biased region" description="Basic and acidic residues" evidence="1">
    <location>
        <begin position="150"/>
        <end position="160"/>
    </location>
</feature>
<dbReference type="EMBL" id="BSYR01000058">
    <property type="protein sequence ID" value="GMJ11012.1"/>
    <property type="molecule type" value="Genomic_DNA"/>
</dbReference>
<feature type="compositionally biased region" description="Polar residues" evidence="1">
    <location>
        <begin position="101"/>
        <end position="117"/>
    </location>
</feature>
<feature type="compositionally biased region" description="Basic and acidic residues" evidence="1">
    <location>
        <begin position="276"/>
        <end position="309"/>
    </location>
</feature>
<dbReference type="Proteomes" id="UP001165190">
    <property type="component" value="Unassembled WGS sequence"/>
</dbReference>
<sequence>MEPTSQETNTTSQPNRGPSLSALIDAIALQEQSFEQSLANQQLWAKQLADAQEAKIKAAVQQITVDAAEVCEIRLGKNVATPEVKLEEFNSERGTGELEPQLQSPSLQFSRPGSTSLFPHPEPEVHKEHRRYAPGDHASKSDLGNFKPKTRYDHFKDHQRSINYPRVSRSPNDDSDPHHGRSTDSRKRRERRGASPVEGSWKRGRSPSKSKPQRYPYSPRSDRYRHTGYERPVDDSVPRDRRPIDSEKHKERRGASPMERSRKRERSPSKPKPHAYGHEDTHRAKTYRDGNNRRHARSIDSRRYREKRGASPSETGKSNKSRHTLAEDRNAGHGKDYGVEIGEPTDRKSECRRTMDASSRNRTTSETLNA</sequence>
<name>A0A9W7JD79_HIBTR</name>
<evidence type="ECO:0000313" key="2">
    <source>
        <dbReference type="EMBL" id="GMJ11012.1"/>
    </source>
</evidence>
<proteinExistence type="predicted"/>
<gene>
    <name evidence="2" type="ORF">HRI_004770400</name>
</gene>
<evidence type="ECO:0000313" key="3">
    <source>
        <dbReference type="Proteomes" id="UP001165190"/>
    </source>
</evidence>
<feature type="compositionally biased region" description="Basic and acidic residues" evidence="1">
    <location>
        <begin position="324"/>
        <end position="355"/>
    </location>
</feature>
<dbReference type="AlphaFoldDB" id="A0A9W7JD79"/>
<feature type="compositionally biased region" description="Basic and acidic residues" evidence="1">
    <location>
        <begin position="171"/>
        <end position="187"/>
    </location>
</feature>
<feature type="compositionally biased region" description="Basic and acidic residues" evidence="1">
    <location>
        <begin position="121"/>
        <end position="140"/>
    </location>
</feature>
<protein>
    <submittedName>
        <fullName evidence="2">Uncharacterized protein</fullName>
    </submittedName>
</protein>
<evidence type="ECO:0000256" key="1">
    <source>
        <dbReference type="SAM" id="MobiDB-lite"/>
    </source>
</evidence>
<reference evidence="2" key="1">
    <citation type="submission" date="2023-05" db="EMBL/GenBank/DDBJ databases">
        <title>Genome and transcriptome analyses reveal genes involved in the formation of fine ridges on petal epidermal cells in Hibiscus trionum.</title>
        <authorList>
            <person name="Koshimizu S."/>
            <person name="Masuda S."/>
            <person name="Ishii T."/>
            <person name="Shirasu K."/>
            <person name="Hoshino A."/>
            <person name="Arita M."/>
        </authorList>
    </citation>
    <scope>NUCLEOTIDE SEQUENCE</scope>
    <source>
        <strain evidence="2">Hamamatsu line</strain>
    </source>
</reference>
<comment type="caution">
    <text evidence="2">The sequence shown here is derived from an EMBL/GenBank/DDBJ whole genome shotgun (WGS) entry which is preliminary data.</text>
</comment>
<organism evidence="2 3">
    <name type="scientific">Hibiscus trionum</name>
    <name type="common">Flower of an hour</name>
    <dbReference type="NCBI Taxonomy" id="183268"/>
    <lineage>
        <taxon>Eukaryota</taxon>
        <taxon>Viridiplantae</taxon>
        <taxon>Streptophyta</taxon>
        <taxon>Embryophyta</taxon>
        <taxon>Tracheophyta</taxon>
        <taxon>Spermatophyta</taxon>
        <taxon>Magnoliopsida</taxon>
        <taxon>eudicotyledons</taxon>
        <taxon>Gunneridae</taxon>
        <taxon>Pentapetalae</taxon>
        <taxon>rosids</taxon>
        <taxon>malvids</taxon>
        <taxon>Malvales</taxon>
        <taxon>Malvaceae</taxon>
        <taxon>Malvoideae</taxon>
        <taxon>Hibiscus</taxon>
    </lineage>
</organism>
<feature type="region of interest" description="Disordered" evidence="1">
    <location>
        <begin position="90"/>
        <end position="370"/>
    </location>
</feature>
<accession>A0A9W7JD79</accession>
<feature type="compositionally biased region" description="Basic and acidic residues" evidence="1">
    <location>
        <begin position="259"/>
        <end position="268"/>
    </location>
</feature>
<dbReference type="OrthoDB" id="983872at2759"/>
<feature type="compositionally biased region" description="Basic residues" evidence="1">
    <location>
        <begin position="202"/>
        <end position="212"/>
    </location>
</feature>
<keyword evidence="3" id="KW-1185">Reference proteome</keyword>
<feature type="compositionally biased region" description="Basic and acidic residues" evidence="1">
    <location>
        <begin position="220"/>
        <end position="249"/>
    </location>
</feature>